<accession>A0A2U8FRP1</accession>
<dbReference type="RefSeq" id="WP_109036734.1">
    <property type="nucleotide sequence ID" value="NZ_CP029210.1"/>
</dbReference>
<reference evidence="1 2" key="1">
    <citation type="submission" date="2018-05" db="EMBL/GenBank/DDBJ databases">
        <title>complete genome sequence of Aquabacterium olei NBRC 110486.</title>
        <authorList>
            <person name="Tang B."/>
            <person name="Chang J."/>
            <person name="Zhang L."/>
            <person name="Yang H."/>
        </authorList>
    </citation>
    <scope>NUCLEOTIDE SEQUENCE [LARGE SCALE GENOMIC DNA]</scope>
    <source>
        <strain evidence="1 2">NBRC 110486</strain>
    </source>
</reference>
<dbReference type="KEGG" id="aon:DEH84_10025"/>
<name>A0A2U8FRP1_9BURK</name>
<gene>
    <name evidence="1" type="ORF">DEH84_10025</name>
</gene>
<dbReference type="EMBL" id="CP029210">
    <property type="protein sequence ID" value="AWI53735.1"/>
    <property type="molecule type" value="Genomic_DNA"/>
</dbReference>
<dbReference type="PANTHER" id="PTHR30289:SF1">
    <property type="entry name" value="PEBP (PHOSPHATIDYLETHANOLAMINE-BINDING PROTEIN) FAMILY PROTEIN"/>
    <property type="match status" value="1"/>
</dbReference>
<dbReference type="Pfam" id="PF01161">
    <property type="entry name" value="PBP"/>
    <property type="match status" value="1"/>
</dbReference>
<dbReference type="Gene3D" id="3.90.280.10">
    <property type="entry name" value="PEBP-like"/>
    <property type="match status" value="1"/>
</dbReference>
<dbReference type="CDD" id="cd00865">
    <property type="entry name" value="PEBP_bact_arch"/>
    <property type="match status" value="1"/>
</dbReference>
<dbReference type="OrthoDB" id="9797506at2"/>
<proteinExistence type="predicted"/>
<keyword evidence="2" id="KW-1185">Reference proteome</keyword>
<dbReference type="AlphaFoldDB" id="A0A2U8FRP1"/>
<dbReference type="InterPro" id="IPR008914">
    <property type="entry name" value="PEBP"/>
</dbReference>
<dbReference type="PANTHER" id="PTHR30289">
    <property type="entry name" value="UNCHARACTERIZED PROTEIN YBCL-RELATED"/>
    <property type="match status" value="1"/>
</dbReference>
<dbReference type="InterPro" id="IPR005247">
    <property type="entry name" value="YbhB_YbcL/LppC-like"/>
</dbReference>
<protein>
    <submittedName>
        <fullName evidence="1">Phospholipid-binding protein</fullName>
    </submittedName>
</protein>
<organism evidence="1 2">
    <name type="scientific">Aquabacterium olei</name>
    <dbReference type="NCBI Taxonomy" id="1296669"/>
    <lineage>
        <taxon>Bacteria</taxon>
        <taxon>Pseudomonadati</taxon>
        <taxon>Pseudomonadota</taxon>
        <taxon>Betaproteobacteria</taxon>
        <taxon>Burkholderiales</taxon>
        <taxon>Aquabacterium</taxon>
    </lineage>
</organism>
<sequence length="217" mass="23193">MKLLSQSFADGERIPDAFAFCVIDPSTRVRLAPNRNPHLAWSDVPEGTQSFVVICHDRDVPSRGDDVNQPDREVPADLPRVDFFHWTLVDLPAAVREIAAGSHSEGVTPRGKPGPALPAGGVGRHGLNDYTGWFAGDADMAGAYFGYDGPCPPWNDSLIHHYVFTVFALDVPVLAVAGDLTGPAVRQAMQGHVLAQATLTGTYTLNPRLASQPAGTA</sequence>
<dbReference type="SUPFAM" id="SSF49777">
    <property type="entry name" value="PEBP-like"/>
    <property type="match status" value="1"/>
</dbReference>
<dbReference type="Proteomes" id="UP000244892">
    <property type="component" value="Chromosome"/>
</dbReference>
<dbReference type="InterPro" id="IPR036610">
    <property type="entry name" value="PEBP-like_sf"/>
</dbReference>
<evidence type="ECO:0000313" key="2">
    <source>
        <dbReference type="Proteomes" id="UP000244892"/>
    </source>
</evidence>
<evidence type="ECO:0000313" key="1">
    <source>
        <dbReference type="EMBL" id="AWI53735.1"/>
    </source>
</evidence>